<sequence length="149" mass="17548">MLLTNHAKERIAKRLSKRRKLDRIYSSLWAFLEKAHEIKVNEKVSIFTDKRKSLVCVKLNSKILTLEELKEEVSKINDAYECVFFGDEKFAKITLPKKFLSEIEDGVYHFYISKEKKALYIGEVPPFLVITLRPAKRHERGMERPDMSE</sequence>
<name>A0A075LU33_9EURY</name>
<gene>
    <name evidence="1" type="ORF">PAP_05330</name>
</gene>
<reference evidence="2" key="1">
    <citation type="submission" date="2013-06" db="EMBL/GenBank/DDBJ databases">
        <title>Complete Genome Sequence of Hyperthermophilic Palaeococcus pacificus DY20341T, Isolated from a Deep-Sea Hydrothermal Sediments.</title>
        <authorList>
            <person name="Zeng X."/>
            <person name="Shao Z."/>
        </authorList>
    </citation>
    <scope>NUCLEOTIDE SEQUENCE [LARGE SCALE GENOMIC DNA]</scope>
    <source>
        <strain evidence="2">DY20341</strain>
    </source>
</reference>
<dbReference type="GeneID" id="24842189"/>
<accession>A0A075LU33</accession>
<dbReference type="Proteomes" id="UP000027981">
    <property type="component" value="Chromosome"/>
</dbReference>
<keyword evidence="2" id="KW-1185">Reference proteome</keyword>
<dbReference type="OrthoDB" id="85529at2157"/>
<dbReference type="KEGG" id="ppac:PAP_05330"/>
<evidence type="ECO:0000313" key="1">
    <source>
        <dbReference type="EMBL" id="AIF69472.1"/>
    </source>
</evidence>
<dbReference type="eggNOG" id="arCOG05748">
    <property type="taxonomic scope" value="Archaea"/>
</dbReference>
<dbReference type="RefSeq" id="WP_048165027.1">
    <property type="nucleotide sequence ID" value="NZ_CP006019.1"/>
</dbReference>
<protein>
    <submittedName>
        <fullName evidence="1">Uncharacterized protein</fullName>
    </submittedName>
</protein>
<dbReference type="EMBL" id="CP006019">
    <property type="protein sequence ID" value="AIF69472.1"/>
    <property type="molecule type" value="Genomic_DNA"/>
</dbReference>
<evidence type="ECO:0000313" key="2">
    <source>
        <dbReference type="Proteomes" id="UP000027981"/>
    </source>
</evidence>
<dbReference type="STRING" id="1343739.PAP_05330"/>
<proteinExistence type="predicted"/>
<dbReference type="AlphaFoldDB" id="A0A075LU33"/>
<reference evidence="1 2" key="2">
    <citation type="journal article" date="2015" name="Genome Announc.">
        <title>Complete Genome Sequence of Hyperthermophilic Piezophilic Archaeon Palaeococcus pacificus DY20341T, Isolated from Deep-Sea Hydrothermal Sediments.</title>
        <authorList>
            <person name="Zeng X."/>
            <person name="Jebbar M."/>
            <person name="Shao Z."/>
        </authorList>
    </citation>
    <scope>NUCLEOTIDE SEQUENCE [LARGE SCALE GENOMIC DNA]</scope>
    <source>
        <strain evidence="1 2">DY20341</strain>
    </source>
</reference>
<dbReference type="HOGENOM" id="CLU_1607250_0_0_2"/>
<organism evidence="1 2">
    <name type="scientific">Palaeococcus pacificus DY20341</name>
    <dbReference type="NCBI Taxonomy" id="1343739"/>
    <lineage>
        <taxon>Archaea</taxon>
        <taxon>Methanobacteriati</taxon>
        <taxon>Methanobacteriota</taxon>
        <taxon>Thermococci</taxon>
        <taxon>Thermococcales</taxon>
        <taxon>Thermococcaceae</taxon>
        <taxon>Palaeococcus</taxon>
    </lineage>
</organism>